<dbReference type="GO" id="GO:0004521">
    <property type="term" value="F:RNA endonuclease activity"/>
    <property type="evidence" value="ECO:0007669"/>
    <property type="project" value="InterPro"/>
</dbReference>
<evidence type="ECO:0000256" key="10">
    <source>
        <dbReference type="ARBA" id="ARBA00023239"/>
    </source>
</evidence>
<keyword evidence="7" id="KW-0378">Hydrolase</keyword>
<comment type="cofactor">
    <cofactor evidence="1">
        <name>Mn(2+)</name>
        <dbReference type="ChEBI" id="CHEBI:29035"/>
    </cofactor>
</comment>
<feature type="domain" description="EndoU" evidence="11">
    <location>
        <begin position="1"/>
        <end position="214"/>
    </location>
</feature>
<dbReference type="GO" id="GO:0046872">
    <property type="term" value="F:metal ion binding"/>
    <property type="evidence" value="ECO:0007669"/>
    <property type="project" value="UniProtKB-KW"/>
</dbReference>
<keyword evidence="5" id="KW-0479">Metal-binding</keyword>
<dbReference type="Proteomes" id="UP000789831">
    <property type="component" value="Unassembled WGS sequence"/>
</dbReference>
<evidence type="ECO:0000256" key="8">
    <source>
        <dbReference type="ARBA" id="ARBA00022884"/>
    </source>
</evidence>
<sequence>MATITFTQHPTKPTERELGNIEVALTKLWELDHNRLEPGRDPTFKAFYAILDNYIARTGIPEVVDSVEIYENDVFIRESLKTAPMQYVFQYLVAKRKIKNNQNEFRGLLNNLWFHMYRREVKGDSSGFEHVFLGEVRNEQAIAFHNWINFYYNEKKGMLRYEGYVVPRSDPHAKVNILHFVVQDIRVNIKVHPLYQGGVRRIGAAYPEIHGHIV</sequence>
<dbReference type="PANTHER" id="PTHR12439">
    <property type="entry name" value="PLACENTAL PROTEIN 11-RELATED"/>
    <property type="match status" value="1"/>
</dbReference>
<dbReference type="InterPro" id="IPR037227">
    <property type="entry name" value="EndoU-like"/>
</dbReference>
<organism evidence="12 13">
    <name type="scientific">Ambispora gerdemannii</name>
    <dbReference type="NCBI Taxonomy" id="144530"/>
    <lineage>
        <taxon>Eukaryota</taxon>
        <taxon>Fungi</taxon>
        <taxon>Fungi incertae sedis</taxon>
        <taxon>Mucoromycota</taxon>
        <taxon>Glomeromycotina</taxon>
        <taxon>Glomeromycetes</taxon>
        <taxon>Archaeosporales</taxon>
        <taxon>Ambisporaceae</taxon>
        <taxon>Ambispora</taxon>
    </lineage>
</organism>
<evidence type="ECO:0000256" key="4">
    <source>
        <dbReference type="ARBA" id="ARBA00022722"/>
    </source>
</evidence>
<evidence type="ECO:0000256" key="6">
    <source>
        <dbReference type="ARBA" id="ARBA00022759"/>
    </source>
</evidence>
<dbReference type="SUPFAM" id="SSF142877">
    <property type="entry name" value="EndoU-like"/>
    <property type="match status" value="1"/>
</dbReference>
<evidence type="ECO:0000256" key="2">
    <source>
        <dbReference type="ARBA" id="ARBA00010168"/>
    </source>
</evidence>
<dbReference type="GO" id="GO:0003723">
    <property type="term" value="F:RNA binding"/>
    <property type="evidence" value="ECO:0007669"/>
    <property type="project" value="UniProtKB-KW"/>
</dbReference>
<evidence type="ECO:0000256" key="3">
    <source>
        <dbReference type="ARBA" id="ARBA00011245"/>
    </source>
</evidence>
<dbReference type="InterPro" id="IPR018998">
    <property type="entry name" value="EndoU_C"/>
</dbReference>
<keyword evidence="4" id="KW-0540">Nuclease</keyword>
<name>A0A9N8YW86_9GLOM</name>
<dbReference type="PANTHER" id="PTHR12439:SF11">
    <property type="entry name" value="URIDYLATE-SPECIFIC ENDORIBONUCLEASE"/>
    <property type="match status" value="1"/>
</dbReference>
<dbReference type="CDD" id="cd21159">
    <property type="entry name" value="XendoU"/>
    <property type="match status" value="1"/>
</dbReference>
<accession>A0A9N8YW86</accession>
<dbReference type="Pfam" id="PF09412">
    <property type="entry name" value="XendoU"/>
    <property type="match status" value="1"/>
</dbReference>
<dbReference type="GO" id="GO:0016787">
    <property type="term" value="F:hydrolase activity"/>
    <property type="evidence" value="ECO:0007669"/>
    <property type="project" value="UniProtKB-KW"/>
</dbReference>
<protein>
    <submittedName>
        <fullName evidence="12">928_t:CDS:1</fullName>
    </submittedName>
</protein>
<keyword evidence="6" id="KW-0255">Endonuclease</keyword>
<comment type="caution">
    <text evidence="12">The sequence shown here is derived from an EMBL/GenBank/DDBJ whole genome shotgun (WGS) entry which is preliminary data.</text>
</comment>
<comment type="subunit">
    <text evidence="3">Monomer.</text>
</comment>
<dbReference type="OrthoDB" id="430326at2759"/>
<dbReference type="AlphaFoldDB" id="A0A9N8YW86"/>
<dbReference type="PROSITE" id="PS51959">
    <property type="entry name" value="ENDOU"/>
    <property type="match status" value="1"/>
</dbReference>
<dbReference type="InterPro" id="IPR039787">
    <property type="entry name" value="ENDOU"/>
</dbReference>
<evidence type="ECO:0000313" key="12">
    <source>
        <dbReference type="EMBL" id="CAG8459850.1"/>
    </source>
</evidence>
<evidence type="ECO:0000259" key="11">
    <source>
        <dbReference type="PROSITE" id="PS51959"/>
    </source>
</evidence>
<evidence type="ECO:0000256" key="9">
    <source>
        <dbReference type="ARBA" id="ARBA00023211"/>
    </source>
</evidence>
<dbReference type="GO" id="GO:0016829">
    <property type="term" value="F:lyase activity"/>
    <property type="evidence" value="ECO:0007669"/>
    <property type="project" value="UniProtKB-KW"/>
</dbReference>
<comment type="similarity">
    <text evidence="2">Belongs to the ENDOU family.</text>
</comment>
<keyword evidence="13" id="KW-1185">Reference proteome</keyword>
<evidence type="ECO:0000313" key="13">
    <source>
        <dbReference type="Proteomes" id="UP000789831"/>
    </source>
</evidence>
<proteinExistence type="inferred from homology"/>
<dbReference type="EMBL" id="CAJVPL010000174">
    <property type="protein sequence ID" value="CAG8459850.1"/>
    <property type="molecule type" value="Genomic_DNA"/>
</dbReference>
<reference evidence="12" key="1">
    <citation type="submission" date="2021-06" db="EMBL/GenBank/DDBJ databases">
        <authorList>
            <person name="Kallberg Y."/>
            <person name="Tangrot J."/>
            <person name="Rosling A."/>
        </authorList>
    </citation>
    <scope>NUCLEOTIDE SEQUENCE</scope>
    <source>
        <strain evidence="12">MT106</strain>
    </source>
</reference>
<keyword evidence="9" id="KW-0464">Manganese</keyword>
<keyword evidence="10" id="KW-0456">Lyase</keyword>
<evidence type="ECO:0000256" key="5">
    <source>
        <dbReference type="ARBA" id="ARBA00022723"/>
    </source>
</evidence>
<gene>
    <name evidence="12" type="ORF">AGERDE_LOCUS2193</name>
</gene>
<evidence type="ECO:0000256" key="7">
    <source>
        <dbReference type="ARBA" id="ARBA00022801"/>
    </source>
</evidence>
<keyword evidence="8" id="KW-0694">RNA-binding</keyword>
<evidence type="ECO:0000256" key="1">
    <source>
        <dbReference type="ARBA" id="ARBA00001936"/>
    </source>
</evidence>